<dbReference type="RefSeq" id="WP_015848983.1">
    <property type="nucleotide sequence ID" value="NZ_LGFD01000034.1"/>
</dbReference>
<comment type="caution">
    <text evidence="2">The sequence shown here is derived from an EMBL/GenBank/DDBJ whole genome shotgun (WGS) entry which is preliminary data.</text>
</comment>
<dbReference type="PATRIC" id="fig|172049.5.peg.1016"/>
<feature type="transmembrane region" description="Helical" evidence="1">
    <location>
        <begin position="21"/>
        <end position="39"/>
    </location>
</feature>
<dbReference type="EMBL" id="LGFD01000034">
    <property type="protein sequence ID" value="KUK17136.1"/>
    <property type="molecule type" value="Genomic_DNA"/>
</dbReference>
<feature type="transmembrane region" description="Helical" evidence="1">
    <location>
        <begin position="45"/>
        <end position="62"/>
    </location>
</feature>
<evidence type="ECO:0000313" key="2">
    <source>
        <dbReference type="EMBL" id="KUK17136.1"/>
    </source>
</evidence>
<keyword evidence="1" id="KW-0472">Membrane</keyword>
<proteinExistence type="predicted"/>
<accession>A0A124FF66</accession>
<evidence type="ECO:0000256" key="1">
    <source>
        <dbReference type="SAM" id="Phobius"/>
    </source>
</evidence>
<evidence type="ECO:0000313" key="3">
    <source>
        <dbReference type="Proteomes" id="UP000053911"/>
    </source>
</evidence>
<keyword evidence="1" id="KW-1133">Transmembrane helix</keyword>
<dbReference type="GeneID" id="8095687"/>
<protein>
    <submittedName>
        <fullName evidence="2">Uncharacterized protein</fullName>
    </submittedName>
</protein>
<name>A0A124FF66_9EURY</name>
<dbReference type="OMA" id="MPRWISG"/>
<dbReference type="AlphaFoldDB" id="A0A124FF66"/>
<dbReference type="Proteomes" id="UP000053911">
    <property type="component" value="Unassembled WGS sequence"/>
</dbReference>
<gene>
    <name evidence="2" type="ORF">XD54_1557</name>
</gene>
<keyword evidence="1" id="KW-0812">Transmembrane</keyword>
<organism evidence="2 3">
    <name type="scientific">Thermococcus sibiricus</name>
    <dbReference type="NCBI Taxonomy" id="172049"/>
    <lineage>
        <taxon>Archaea</taxon>
        <taxon>Methanobacteriati</taxon>
        <taxon>Methanobacteriota</taxon>
        <taxon>Thermococci</taxon>
        <taxon>Thermococcales</taxon>
        <taxon>Thermococcaceae</taxon>
        <taxon>Thermococcus</taxon>
    </lineage>
</organism>
<reference evidence="3" key="1">
    <citation type="journal article" date="2015" name="MBio">
        <title>Genome-Resolved Metagenomic Analysis Reveals Roles for Candidate Phyla and Other Microbial Community Members in Biogeochemical Transformations in Oil Reservoirs.</title>
        <authorList>
            <person name="Hu P."/>
            <person name="Tom L."/>
            <person name="Singh A."/>
            <person name="Thomas B.C."/>
            <person name="Baker B.J."/>
            <person name="Piceno Y.M."/>
            <person name="Andersen G.L."/>
            <person name="Banfield J.F."/>
        </authorList>
    </citation>
    <scope>NUCLEOTIDE SEQUENCE [LARGE SCALE GENOMIC DNA]</scope>
</reference>
<sequence>MPRGFGRNYGKRSLLGYRFGGFYGLLDALLLIGMLYFLVKLLLVALPYALGLLVIFIIRGFLRPRIVF</sequence>